<keyword evidence="2" id="KW-1185">Reference proteome</keyword>
<gene>
    <name evidence="1" type="ORF">LNKW23_20790</name>
</gene>
<evidence type="ECO:0000313" key="2">
    <source>
        <dbReference type="Proteomes" id="UP001239909"/>
    </source>
</evidence>
<proteinExistence type="predicted"/>
<organism evidence="1 2">
    <name type="scientific">Paralimibaculum aggregatum</name>
    <dbReference type="NCBI Taxonomy" id="3036245"/>
    <lineage>
        <taxon>Bacteria</taxon>
        <taxon>Pseudomonadati</taxon>
        <taxon>Pseudomonadota</taxon>
        <taxon>Alphaproteobacteria</taxon>
        <taxon>Rhodobacterales</taxon>
        <taxon>Paracoccaceae</taxon>
        <taxon>Paralimibaculum</taxon>
    </lineage>
</organism>
<evidence type="ECO:0000313" key="1">
    <source>
        <dbReference type="EMBL" id="GMG82866.1"/>
    </source>
</evidence>
<name>A0ABQ6LQD0_9RHOB</name>
<dbReference type="Proteomes" id="UP001239909">
    <property type="component" value="Unassembled WGS sequence"/>
</dbReference>
<dbReference type="RefSeq" id="WP_285671657.1">
    <property type="nucleotide sequence ID" value="NZ_BSYI01000014.1"/>
</dbReference>
<comment type="caution">
    <text evidence="1">The sequence shown here is derived from an EMBL/GenBank/DDBJ whole genome shotgun (WGS) entry which is preliminary data.</text>
</comment>
<reference evidence="1 2" key="1">
    <citation type="submission" date="2023-04" db="EMBL/GenBank/DDBJ databases">
        <title>Marinoamorphus aggregata gen. nov., sp. Nov., isolate from tissue of brittle star Ophioplocus japonicus.</title>
        <authorList>
            <person name="Kawano K."/>
            <person name="Sawayama S."/>
            <person name="Nakagawa S."/>
        </authorList>
    </citation>
    <scope>NUCLEOTIDE SEQUENCE [LARGE SCALE GENOMIC DNA]</scope>
    <source>
        <strain evidence="1 2">NKW23</strain>
    </source>
</reference>
<protein>
    <submittedName>
        <fullName evidence="1">Uncharacterized protein</fullName>
    </submittedName>
</protein>
<sequence length="142" mass="14057">MRAAAALLVLALAAGNCGGTPERASALLPPARAAELRAAAEARLDGPWGEAALAHFLSLDPADRAAVAATARRGHGAIGFAGTGPAAREAAAFAGLLVEAGWLAPATAIGADGAARPVWLLTAEGDVAMPGLLRRAGIDRAH</sequence>
<accession>A0ABQ6LQD0</accession>
<dbReference type="EMBL" id="BSYI01000014">
    <property type="protein sequence ID" value="GMG82866.1"/>
    <property type="molecule type" value="Genomic_DNA"/>
</dbReference>